<dbReference type="Pfam" id="PF18084">
    <property type="entry name" value="ARTD15_N"/>
    <property type="match status" value="1"/>
</dbReference>
<evidence type="ECO:0000256" key="2">
    <source>
        <dbReference type="ARBA" id="ARBA00022679"/>
    </source>
</evidence>
<keyword evidence="1" id="KW-0328">Glycosyltransferase</keyword>
<dbReference type="InterPro" id="IPR051838">
    <property type="entry name" value="ARTD_PARP"/>
</dbReference>
<evidence type="ECO:0000256" key="6">
    <source>
        <dbReference type="SAM" id="Phobius"/>
    </source>
</evidence>
<proteinExistence type="inferred from homology"/>
<evidence type="ECO:0008006" key="11">
    <source>
        <dbReference type="Google" id="ProtNLM"/>
    </source>
</evidence>
<evidence type="ECO:0000259" key="7">
    <source>
        <dbReference type="Pfam" id="PF00644"/>
    </source>
</evidence>
<protein>
    <recommendedName>
        <fullName evidence="11">PARP</fullName>
    </recommendedName>
</protein>
<dbReference type="GO" id="GO:0016779">
    <property type="term" value="F:nucleotidyltransferase activity"/>
    <property type="evidence" value="ECO:0007669"/>
    <property type="project" value="UniProtKB-KW"/>
</dbReference>
<keyword evidence="6" id="KW-0472">Membrane</keyword>
<gene>
    <name evidence="9" type="ORF">MELIAE_LOCUS11522</name>
</gene>
<dbReference type="PANTHER" id="PTHR21328">
    <property type="entry name" value="POLY ADP-RIBOSE POLYMERASE FAMILY, MEMBER PARP"/>
    <property type="match status" value="1"/>
</dbReference>
<comment type="similarity">
    <text evidence="5">Belongs to the ARTD/PARP family.</text>
</comment>
<dbReference type="EMBL" id="OV121139">
    <property type="protein sequence ID" value="CAH0562399.1"/>
    <property type="molecule type" value="Genomic_DNA"/>
</dbReference>
<keyword evidence="6" id="KW-0812">Transmembrane</keyword>
<dbReference type="InterPro" id="IPR041400">
    <property type="entry name" value="PARP16_N"/>
</dbReference>
<evidence type="ECO:0000256" key="1">
    <source>
        <dbReference type="ARBA" id="ARBA00022676"/>
    </source>
</evidence>
<dbReference type="Gene3D" id="3.90.228.10">
    <property type="match status" value="1"/>
</dbReference>
<dbReference type="OrthoDB" id="19501at2759"/>
<evidence type="ECO:0000313" key="9">
    <source>
        <dbReference type="EMBL" id="CAH0562399.1"/>
    </source>
</evidence>
<keyword evidence="2" id="KW-0808">Transferase</keyword>
<evidence type="ECO:0000256" key="4">
    <source>
        <dbReference type="ARBA" id="ARBA00023027"/>
    </source>
</evidence>
<evidence type="ECO:0000259" key="8">
    <source>
        <dbReference type="Pfam" id="PF18084"/>
    </source>
</evidence>
<dbReference type="Pfam" id="PF00644">
    <property type="entry name" value="PARP"/>
    <property type="match status" value="1"/>
</dbReference>
<dbReference type="SUPFAM" id="SSF56399">
    <property type="entry name" value="ADP-ribosylation"/>
    <property type="match status" value="1"/>
</dbReference>
<keyword evidence="6" id="KW-1133">Transmembrane helix</keyword>
<sequence>MELGEEDILKYEDTLENLTVLTKESKETEIVPPVTDKLKKIQQYIYRNRSGADLTICILIAALKSYRTDKCLRPFPPMFIKNNEKNFQQLKNVCDIIPTIKEILSKNANISEEVVDLLYWLLVEKNFPLLKPCNLTEIPLKTKNKNLEPQYVFEVCYPKSADEAFKNRIGKKQVLHAYHGSAMDNFYSILKVGLQQHFSVGREVLFGNGVYLSSEISVCTQYAPFGKTWRNSSLGYKHSIITICEIINDIGKVKCKDAQNKNRSHNDQSYGEIPEKYFVVTDSDMLRVKYLMVYSCKNKKSVKSFITKHLFYIILIVYFFMLVVIGFFRDPNWSRVFRWLK</sequence>
<keyword evidence="3" id="KW-0548">Nucleotidyltransferase</keyword>
<dbReference type="Proteomes" id="UP001154078">
    <property type="component" value="Chromosome 8"/>
</dbReference>
<feature type="domain" description="PARP16 N-terminal" evidence="8">
    <location>
        <begin position="45"/>
        <end position="122"/>
    </location>
</feature>
<dbReference type="GO" id="GO:0003950">
    <property type="term" value="F:NAD+ poly-ADP-ribosyltransferase activity"/>
    <property type="evidence" value="ECO:0007669"/>
    <property type="project" value="InterPro"/>
</dbReference>
<reference evidence="9" key="1">
    <citation type="submission" date="2021-12" db="EMBL/GenBank/DDBJ databases">
        <authorList>
            <person name="King R."/>
        </authorList>
    </citation>
    <scope>NUCLEOTIDE SEQUENCE</scope>
</reference>
<keyword evidence="4" id="KW-0520">NAD</keyword>
<name>A0A9P0FPD9_BRAAE</name>
<organism evidence="9 10">
    <name type="scientific">Brassicogethes aeneus</name>
    <name type="common">Rape pollen beetle</name>
    <name type="synonym">Meligethes aeneus</name>
    <dbReference type="NCBI Taxonomy" id="1431903"/>
    <lineage>
        <taxon>Eukaryota</taxon>
        <taxon>Metazoa</taxon>
        <taxon>Ecdysozoa</taxon>
        <taxon>Arthropoda</taxon>
        <taxon>Hexapoda</taxon>
        <taxon>Insecta</taxon>
        <taxon>Pterygota</taxon>
        <taxon>Neoptera</taxon>
        <taxon>Endopterygota</taxon>
        <taxon>Coleoptera</taxon>
        <taxon>Polyphaga</taxon>
        <taxon>Cucujiformia</taxon>
        <taxon>Nitidulidae</taxon>
        <taxon>Meligethinae</taxon>
        <taxon>Brassicogethes</taxon>
    </lineage>
</organism>
<dbReference type="InterPro" id="IPR012317">
    <property type="entry name" value="Poly(ADP-ribose)pol_cat_dom"/>
</dbReference>
<evidence type="ECO:0000256" key="3">
    <source>
        <dbReference type="ARBA" id="ARBA00022695"/>
    </source>
</evidence>
<accession>A0A9P0FPD9</accession>
<evidence type="ECO:0000256" key="5">
    <source>
        <dbReference type="ARBA" id="ARBA00024347"/>
    </source>
</evidence>
<keyword evidence="10" id="KW-1185">Reference proteome</keyword>
<feature type="transmembrane region" description="Helical" evidence="6">
    <location>
        <begin position="309"/>
        <end position="328"/>
    </location>
</feature>
<evidence type="ECO:0000313" key="10">
    <source>
        <dbReference type="Proteomes" id="UP001154078"/>
    </source>
</evidence>
<feature type="domain" description="PARP catalytic" evidence="7">
    <location>
        <begin position="152"/>
        <end position="225"/>
    </location>
</feature>
<dbReference type="AlphaFoldDB" id="A0A9P0FPD9"/>